<feature type="domain" description="HTH cro/C1-type" evidence="2">
    <location>
        <begin position="119"/>
        <end position="168"/>
    </location>
</feature>
<comment type="caution">
    <text evidence="3">The sequence shown here is derived from an EMBL/GenBank/DDBJ whole genome shotgun (WGS) entry which is preliminary data.</text>
</comment>
<keyword evidence="4" id="KW-1185">Reference proteome</keyword>
<dbReference type="SMART" id="SM00530">
    <property type="entry name" value="HTH_XRE"/>
    <property type="match status" value="1"/>
</dbReference>
<gene>
    <name evidence="3" type="ORF">RND71_015345</name>
</gene>
<dbReference type="Gene3D" id="1.10.260.40">
    <property type="entry name" value="lambda repressor-like DNA-binding domains"/>
    <property type="match status" value="2"/>
</dbReference>
<protein>
    <recommendedName>
        <fullName evidence="2">HTH cro/C1-type domain-containing protein</fullName>
    </recommendedName>
</protein>
<reference evidence="3" key="1">
    <citation type="submission" date="2023-12" db="EMBL/GenBank/DDBJ databases">
        <title>Genome assembly of Anisodus tanguticus.</title>
        <authorList>
            <person name="Wang Y.-J."/>
        </authorList>
    </citation>
    <scope>NUCLEOTIDE SEQUENCE</scope>
    <source>
        <strain evidence="3">KB-2021</strain>
        <tissue evidence="3">Leaf</tissue>
    </source>
</reference>
<evidence type="ECO:0000256" key="1">
    <source>
        <dbReference type="ARBA" id="ARBA00023125"/>
    </source>
</evidence>
<proteinExistence type="predicted"/>
<dbReference type="SUPFAM" id="SSF47413">
    <property type="entry name" value="lambda repressor-like DNA-binding domains"/>
    <property type="match status" value="1"/>
</dbReference>
<keyword evidence="1" id="KW-0238">DNA-binding</keyword>
<accession>A0AAE1S6B1</accession>
<evidence type="ECO:0000313" key="3">
    <source>
        <dbReference type="EMBL" id="KAK4363987.1"/>
    </source>
</evidence>
<dbReference type="InterPro" id="IPR010982">
    <property type="entry name" value="Lambda_DNA-bd_dom_sf"/>
</dbReference>
<dbReference type="InterPro" id="IPR001387">
    <property type="entry name" value="Cro/C1-type_HTH"/>
</dbReference>
<sequence>MLWVFVAPKNVLPPPIIVNVHHNPVPPPINHPSSRNNPVIVLNQNEPRPPTNPVIVINQNKLIKLKDAILQARNKKNLSQVELAKGIISFTSQMTISKLEKVLEEKRQDLYKIKLREDIMQARKNMYMTQPQLAKKLKVKAQIIQDYENGRAIPNQKIITQLEKALGVN</sequence>
<evidence type="ECO:0000259" key="2">
    <source>
        <dbReference type="PROSITE" id="PS50943"/>
    </source>
</evidence>
<dbReference type="Proteomes" id="UP001291623">
    <property type="component" value="Unassembled WGS sequence"/>
</dbReference>
<dbReference type="AlphaFoldDB" id="A0AAE1S6B1"/>
<dbReference type="PANTHER" id="PTHR10245">
    <property type="entry name" value="ENDOTHELIAL DIFFERENTIATION-RELATED FACTOR 1 MULTIPROTEIN BRIDGING FACTOR 1"/>
    <property type="match status" value="1"/>
</dbReference>
<dbReference type="GO" id="GO:0005634">
    <property type="term" value="C:nucleus"/>
    <property type="evidence" value="ECO:0007669"/>
    <property type="project" value="TreeGrafter"/>
</dbReference>
<dbReference type="Pfam" id="PF01381">
    <property type="entry name" value="HTH_3"/>
    <property type="match status" value="1"/>
</dbReference>
<dbReference type="PANTHER" id="PTHR10245:SF117">
    <property type="entry name" value="MULTIPROTEIN-BRIDGING FACTOR 1B"/>
    <property type="match status" value="1"/>
</dbReference>
<dbReference type="EMBL" id="JAVYJV010000008">
    <property type="protein sequence ID" value="KAK4363987.1"/>
    <property type="molecule type" value="Genomic_DNA"/>
</dbReference>
<evidence type="ECO:0000313" key="4">
    <source>
        <dbReference type="Proteomes" id="UP001291623"/>
    </source>
</evidence>
<organism evidence="3 4">
    <name type="scientific">Anisodus tanguticus</name>
    <dbReference type="NCBI Taxonomy" id="243964"/>
    <lineage>
        <taxon>Eukaryota</taxon>
        <taxon>Viridiplantae</taxon>
        <taxon>Streptophyta</taxon>
        <taxon>Embryophyta</taxon>
        <taxon>Tracheophyta</taxon>
        <taxon>Spermatophyta</taxon>
        <taxon>Magnoliopsida</taxon>
        <taxon>eudicotyledons</taxon>
        <taxon>Gunneridae</taxon>
        <taxon>Pentapetalae</taxon>
        <taxon>asterids</taxon>
        <taxon>lamiids</taxon>
        <taxon>Solanales</taxon>
        <taxon>Solanaceae</taxon>
        <taxon>Solanoideae</taxon>
        <taxon>Hyoscyameae</taxon>
        <taxon>Anisodus</taxon>
    </lineage>
</organism>
<dbReference type="PROSITE" id="PS50943">
    <property type="entry name" value="HTH_CROC1"/>
    <property type="match status" value="1"/>
</dbReference>
<name>A0AAE1S6B1_9SOLA</name>
<dbReference type="GO" id="GO:0003677">
    <property type="term" value="F:DNA binding"/>
    <property type="evidence" value="ECO:0007669"/>
    <property type="project" value="UniProtKB-KW"/>
</dbReference>
<dbReference type="CDD" id="cd00093">
    <property type="entry name" value="HTH_XRE"/>
    <property type="match status" value="1"/>
</dbReference>